<feature type="repeat" description="PPR" evidence="2">
    <location>
        <begin position="437"/>
        <end position="471"/>
    </location>
</feature>
<sequence>MRHQIAKLVKGGLYKEAVALYSHHHSASIPPTNFTFPYILKACAELNAVPHGQMLHAHLLKAGYTNKHTTTDLTNMYMKLGLVDSAAKLFDEIPNPSLAILNVVISGFLQNGLFEEGFRVFEQFCVPNLRLDSVTVASVVSACGNVVNGVQLHCLAVKIGVERDDFAATSLVKMYLNCGELGSASRLFGLIENKNVVCYNAYLSGLAQNGVVEMVLCVFKEMRGLLYEKPTVVTMISVFSACVNGKCISFGRQLHGLIVKIELHLDTNVGTGLVDMYSKCGSWQCAYSVFRELGSNRNLITWNSMIAGMMLNDQSEKAITLFIELDSEVGLKADSATWNSMISGFSQLGKSDEAFLFFRKMLSRGVVPNVRCITSMLATCSYLSAQNYGKQIHAYVARMNTIDDIFLATAIIDMYMKCGQPSWAHNVFNLFDRKPNDPAFWNAMISGYGKHGKSEAAFDIFNQMVEKSVTPNLVTLSCLLSVCSHTGQVDKGFQIFRLMTIGYGLNPTSKHMNILIDLLSRSGRLDEAFELLQATHETSATVFASMLGSSKHYSDSKLGEEMAWRLLELEPENPIPFVVLSNIYAGQERWKDVHKIRKLMDEMGIKNSLALVQ</sequence>
<proteinExistence type="predicted"/>
<dbReference type="Pfam" id="PF20431">
    <property type="entry name" value="E_motif"/>
    <property type="match status" value="1"/>
</dbReference>
<dbReference type="NCBIfam" id="TIGR00756">
    <property type="entry name" value="PPR"/>
    <property type="match status" value="4"/>
</dbReference>
<evidence type="ECO:0000313" key="4">
    <source>
        <dbReference type="Proteomes" id="UP001318860"/>
    </source>
</evidence>
<name>A0ABR0VZL8_REHGL</name>
<dbReference type="InterPro" id="IPR046848">
    <property type="entry name" value="E_motif"/>
</dbReference>
<accession>A0ABR0VZL8</accession>
<evidence type="ECO:0000313" key="3">
    <source>
        <dbReference type="EMBL" id="KAK6139300.1"/>
    </source>
</evidence>
<dbReference type="PANTHER" id="PTHR47926:SF424">
    <property type="entry name" value="PENTACOTRIPEPTIDE-REPEAT REGION OF PRORP DOMAIN-CONTAINING PROTEIN"/>
    <property type="match status" value="1"/>
</dbReference>
<evidence type="ECO:0000256" key="2">
    <source>
        <dbReference type="PROSITE-ProRule" id="PRU00708"/>
    </source>
</evidence>
<dbReference type="EMBL" id="JABTTQ020000449">
    <property type="protein sequence ID" value="KAK6139300.1"/>
    <property type="molecule type" value="Genomic_DNA"/>
</dbReference>
<evidence type="ECO:0000256" key="1">
    <source>
        <dbReference type="ARBA" id="ARBA00022737"/>
    </source>
</evidence>
<dbReference type="Proteomes" id="UP001318860">
    <property type="component" value="Unassembled WGS sequence"/>
</dbReference>
<keyword evidence="1" id="KW-0677">Repeat</keyword>
<dbReference type="InterPro" id="IPR002885">
    <property type="entry name" value="PPR_rpt"/>
</dbReference>
<protein>
    <recommendedName>
        <fullName evidence="5">Pentatricopeptide repeat-containing protein</fullName>
    </recommendedName>
</protein>
<comment type="caution">
    <text evidence="3">The sequence shown here is derived from an EMBL/GenBank/DDBJ whole genome shotgun (WGS) entry which is preliminary data.</text>
</comment>
<dbReference type="InterPro" id="IPR011990">
    <property type="entry name" value="TPR-like_helical_dom_sf"/>
</dbReference>
<dbReference type="Pfam" id="PF01535">
    <property type="entry name" value="PPR"/>
    <property type="match status" value="5"/>
</dbReference>
<dbReference type="PROSITE" id="PS51375">
    <property type="entry name" value="PPR"/>
    <property type="match status" value="2"/>
</dbReference>
<reference evidence="3 4" key="1">
    <citation type="journal article" date="2021" name="Comput. Struct. Biotechnol. J.">
        <title>De novo genome assembly of the potent medicinal plant Rehmannia glutinosa using nanopore technology.</title>
        <authorList>
            <person name="Ma L."/>
            <person name="Dong C."/>
            <person name="Song C."/>
            <person name="Wang X."/>
            <person name="Zheng X."/>
            <person name="Niu Y."/>
            <person name="Chen S."/>
            <person name="Feng W."/>
        </authorList>
    </citation>
    <scope>NUCLEOTIDE SEQUENCE [LARGE SCALE GENOMIC DNA]</scope>
    <source>
        <strain evidence="3">DH-2019</strain>
    </source>
</reference>
<organism evidence="3 4">
    <name type="scientific">Rehmannia glutinosa</name>
    <name type="common">Chinese foxglove</name>
    <dbReference type="NCBI Taxonomy" id="99300"/>
    <lineage>
        <taxon>Eukaryota</taxon>
        <taxon>Viridiplantae</taxon>
        <taxon>Streptophyta</taxon>
        <taxon>Embryophyta</taxon>
        <taxon>Tracheophyta</taxon>
        <taxon>Spermatophyta</taxon>
        <taxon>Magnoliopsida</taxon>
        <taxon>eudicotyledons</taxon>
        <taxon>Gunneridae</taxon>
        <taxon>Pentapetalae</taxon>
        <taxon>asterids</taxon>
        <taxon>lamiids</taxon>
        <taxon>Lamiales</taxon>
        <taxon>Orobanchaceae</taxon>
        <taxon>Rehmannieae</taxon>
        <taxon>Rehmannia</taxon>
    </lineage>
</organism>
<dbReference type="Gene3D" id="1.25.40.10">
    <property type="entry name" value="Tetratricopeptide repeat domain"/>
    <property type="match status" value="4"/>
</dbReference>
<feature type="repeat" description="PPR" evidence="2">
    <location>
        <begin position="334"/>
        <end position="368"/>
    </location>
</feature>
<keyword evidence="4" id="KW-1185">Reference proteome</keyword>
<dbReference type="InterPro" id="IPR046960">
    <property type="entry name" value="PPR_At4g14850-like_plant"/>
</dbReference>
<dbReference type="PANTHER" id="PTHR47926">
    <property type="entry name" value="PENTATRICOPEPTIDE REPEAT-CONTAINING PROTEIN"/>
    <property type="match status" value="1"/>
</dbReference>
<dbReference type="Pfam" id="PF13041">
    <property type="entry name" value="PPR_2"/>
    <property type="match status" value="2"/>
</dbReference>
<gene>
    <name evidence="3" type="ORF">DH2020_026959</name>
</gene>
<evidence type="ECO:0008006" key="5">
    <source>
        <dbReference type="Google" id="ProtNLM"/>
    </source>
</evidence>